<protein>
    <submittedName>
        <fullName evidence="1">Uncharacterized protein</fullName>
    </submittedName>
</protein>
<dbReference type="EMBL" id="KQ976540">
    <property type="protein sequence ID" value="KYM81215.1"/>
    <property type="molecule type" value="Genomic_DNA"/>
</dbReference>
<gene>
    <name evidence="1" type="ORF">ALC53_08286</name>
</gene>
<reference evidence="1 2" key="1">
    <citation type="submission" date="2015-09" db="EMBL/GenBank/DDBJ databases">
        <title>Atta colombica WGS genome.</title>
        <authorList>
            <person name="Nygaard S."/>
            <person name="Hu H."/>
            <person name="Boomsma J."/>
            <person name="Zhang G."/>
        </authorList>
    </citation>
    <scope>NUCLEOTIDE SEQUENCE [LARGE SCALE GENOMIC DNA]</scope>
    <source>
        <strain evidence="1">Treedump-2</strain>
        <tissue evidence="1">Whole body</tissue>
    </source>
</reference>
<sequence length="91" mass="9867">MQEQPGGLQKVGLPCGENSLAATGQLDLRQLTARALLALLAAKNNQKLKTEPSLVAWSLSRSFAASPSDFVHLIIAVLMRQEWSDLELGRP</sequence>
<name>A0A195BAG7_9HYME</name>
<organism evidence="1 2">
    <name type="scientific">Atta colombica</name>
    <dbReference type="NCBI Taxonomy" id="520822"/>
    <lineage>
        <taxon>Eukaryota</taxon>
        <taxon>Metazoa</taxon>
        <taxon>Ecdysozoa</taxon>
        <taxon>Arthropoda</taxon>
        <taxon>Hexapoda</taxon>
        <taxon>Insecta</taxon>
        <taxon>Pterygota</taxon>
        <taxon>Neoptera</taxon>
        <taxon>Endopterygota</taxon>
        <taxon>Hymenoptera</taxon>
        <taxon>Apocrita</taxon>
        <taxon>Aculeata</taxon>
        <taxon>Formicoidea</taxon>
        <taxon>Formicidae</taxon>
        <taxon>Myrmicinae</taxon>
        <taxon>Atta</taxon>
    </lineage>
</organism>
<accession>A0A195BAG7</accession>
<dbReference type="AlphaFoldDB" id="A0A195BAG7"/>
<dbReference type="Proteomes" id="UP000078540">
    <property type="component" value="Unassembled WGS sequence"/>
</dbReference>
<evidence type="ECO:0000313" key="1">
    <source>
        <dbReference type="EMBL" id="KYM81215.1"/>
    </source>
</evidence>
<keyword evidence="2" id="KW-1185">Reference proteome</keyword>
<proteinExistence type="predicted"/>
<evidence type="ECO:0000313" key="2">
    <source>
        <dbReference type="Proteomes" id="UP000078540"/>
    </source>
</evidence>